<name>A0ABZ0IS90_9BACT</name>
<feature type="chain" id="PRO_5046723720" evidence="1">
    <location>
        <begin position="22"/>
        <end position="294"/>
    </location>
</feature>
<feature type="signal peptide" evidence="1">
    <location>
        <begin position="1"/>
        <end position="21"/>
    </location>
</feature>
<dbReference type="EMBL" id="CP136051">
    <property type="protein sequence ID" value="WOK07451.1"/>
    <property type="molecule type" value="Genomic_DNA"/>
</dbReference>
<evidence type="ECO:0000313" key="3">
    <source>
        <dbReference type="Proteomes" id="UP001302349"/>
    </source>
</evidence>
<dbReference type="InterPro" id="IPR002816">
    <property type="entry name" value="TraB/PrgY/GumN_fam"/>
</dbReference>
<protein>
    <submittedName>
        <fullName evidence="2">TraB/GumN family protein</fullName>
    </submittedName>
</protein>
<organism evidence="2 3">
    <name type="scientific">Imperialibacter roseus</name>
    <dbReference type="NCBI Taxonomy" id="1324217"/>
    <lineage>
        <taxon>Bacteria</taxon>
        <taxon>Pseudomonadati</taxon>
        <taxon>Bacteroidota</taxon>
        <taxon>Cytophagia</taxon>
        <taxon>Cytophagales</taxon>
        <taxon>Flammeovirgaceae</taxon>
        <taxon>Imperialibacter</taxon>
    </lineage>
</organism>
<dbReference type="InterPro" id="IPR047111">
    <property type="entry name" value="YbaP-like"/>
</dbReference>
<keyword evidence="1" id="KW-0732">Signal</keyword>
<accession>A0ABZ0IS90</accession>
<dbReference type="PANTHER" id="PTHR40590">
    <property type="entry name" value="CYTOPLASMIC PROTEIN-RELATED"/>
    <property type="match status" value="1"/>
</dbReference>
<keyword evidence="3" id="KW-1185">Reference proteome</keyword>
<dbReference type="Proteomes" id="UP001302349">
    <property type="component" value="Chromosome"/>
</dbReference>
<evidence type="ECO:0000256" key="1">
    <source>
        <dbReference type="SAM" id="SignalP"/>
    </source>
</evidence>
<dbReference type="RefSeq" id="WP_317490129.1">
    <property type="nucleotide sequence ID" value="NZ_CP136051.1"/>
</dbReference>
<gene>
    <name evidence="2" type="ORF">RT717_02295</name>
</gene>
<sequence length="294" mass="32930">MKKFASILLAIFLGFIAGRLAASNHQGEVPGTLLFRVVSPDGTTESYLFGTHHAFSKSFFDTLKTAKDKLMAAEIVITESDPAPGHTANDIVNTRTADTQWPKYLTKTDLAYLRERLQHSPANFEKLRPEELHAALNREYTINTCNTRSAADPNLSIDEIIGFLAKQAGKRVIGLETAEEQLELIRKDIEGMPPKVHKKRLSRLIQLIKSGGDTQSCEATSMYREMAFDYRLTEPCRNSLMLTERNARWIEKIAGDLQSSSCFVAVGLSHLQFECGLISQLRERGFVVTPEETH</sequence>
<proteinExistence type="predicted"/>
<dbReference type="Pfam" id="PF01963">
    <property type="entry name" value="TraB_PrgY_gumN"/>
    <property type="match status" value="1"/>
</dbReference>
<dbReference type="CDD" id="cd14789">
    <property type="entry name" value="Tiki"/>
    <property type="match status" value="1"/>
</dbReference>
<dbReference type="PANTHER" id="PTHR40590:SF1">
    <property type="entry name" value="CYTOPLASMIC PROTEIN"/>
    <property type="match status" value="1"/>
</dbReference>
<evidence type="ECO:0000313" key="2">
    <source>
        <dbReference type="EMBL" id="WOK07451.1"/>
    </source>
</evidence>
<reference evidence="2 3" key="1">
    <citation type="journal article" date="2023" name="Microbiol. Resour. Announc.">
        <title>Complete Genome Sequence of Imperialibacter roseus strain P4T.</title>
        <authorList>
            <person name="Tizabi D.R."/>
            <person name="Bachvaroff T."/>
            <person name="Hill R.T."/>
        </authorList>
    </citation>
    <scope>NUCLEOTIDE SEQUENCE [LARGE SCALE GENOMIC DNA]</scope>
    <source>
        <strain evidence="2 3">P4T</strain>
    </source>
</reference>